<dbReference type="PROSITE" id="PS50887">
    <property type="entry name" value="GGDEF"/>
    <property type="match status" value="1"/>
</dbReference>
<dbReference type="CDD" id="cd12914">
    <property type="entry name" value="PDC1_DGC_like"/>
    <property type="match status" value="1"/>
</dbReference>
<dbReference type="SUPFAM" id="SSF55785">
    <property type="entry name" value="PYP-like sensor domain (PAS domain)"/>
    <property type="match status" value="1"/>
</dbReference>
<keyword evidence="2" id="KW-0812">Transmembrane</keyword>
<dbReference type="GO" id="GO:0071111">
    <property type="term" value="F:cyclic-guanylate-specific phosphodiesterase activity"/>
    <property type="evidence" value="ECO:0007669"/>
    <property type="project" value="UniProtKB-EC"/>
</dbReference>
<reference evidence="5 6" key="1">
    <citation type="submission" date="2019-12" db="EMBL/GenBank/DDBJ databases">
        <title>Novel species isolated from a subtropical stream in China.</title>
        <authorList>
            <person name="Lu H."/>
        </authorList>
    </citation>
    <scope>NUCLEOTIDE SEQUENCE [LARGE SCALE GENOMIC DNA]</scope>
    <source>
        <strain evidence="5 6">FT127W</strain>
    </source>
</reference>
<dbReference type="AlphaFoldDB" id="A0A7X4HDF4"/>
<dbReference type="NCBIfam" id="TIGR00254">
    <property type="entry name" value="GGDEF"/>
    <property type="match status" value="1"/>
</dbReference>
<keyword evidence="6" id="KW-1185">Reference proteome</keyword>
<proteinExistence type="predicted"/>
<keyword evidence="2" id="KW-1133">Transmembrane helix</keyword>
<feature type="domain" description="GGDEF" evidence="4">
    <location>
        <begin position="488"/>
        <end position="622"/>
    </location>
</feature>
<comment type="catalytic activity">
    <reaction evidence="1">
        <text>3',3'-c-di-GMP + H2O = 5'-phosphoguanylyl(3'-&gt;5')guanosine + H(+)</text>
        <dbReference type="Rhea" id="RHEA:24902"/>
        <dbReference type="ChEBI" id="CHEBI:15377"/>
        <dbReference type="ChEBI" id="CHEBI:15378"/>
        <dbReference type="ChEBI" id="CHEBI:58754"/>
        <dbReference type="ChEBI" id="CHEBI:58805"/>
        <dbReference type="EC" id="3.1.4.52"/>
    </reaction>
    <physiologicalReaction direction="left-to-right" evidence="1">
        <dbReference type="Rhea" id="RHEA:24903"/>
    </physiologicalReaction>
</comment>
<dbReference type="InterPro" id="IPR043128">
    <property type="entry name" value="Rev_trsase/Diguanyl_cyclase"/>
</dbReference>
<dbReference type="Gene3D" id="3.20.20.450">
    <property type="entry name" value="EAL domain"/>
    <property type="match status" value="1"/>
</dbReference>
<dbReference type="SMART" id="SM00267">
    <property type="entry name" value="GGDEF"/>
    <property type="match status" value="1"/>
</dbReference>
<dbReference type="GO" id="GO:0071732">
    <property type="term" value="P:cellular response to nitric oxide"/>
    <property type="evidence" value="ECO:0007669"/>
    <property type="project" value="UniProtKB-ARBA"/>
</dbReference>
<dbReference type="Gene3D" id="3.30.450.20">
    <property type="entry name" value="PAS domain"/>
    <property type="match status" value="2"/>
</dbReference>
<evidence type="ECO:0000256" key="2">
    <source>
        <dbReference type="SAM" id="Phobius"/>
    </source>
</evidence>
<dbReference type="Pfam" id="PF00563">
    <property type="entry name" value="EAL"/>
    <property type="match status" value="1"/>
</dbReference>
<dbReference type="InterPro" id="IPR001633">
    <property type="entry name" value="EAL_dom"/>
</dbReference>
<dbReference type="FunFam" id="3.30.70.270:FF:000001">
    <property type="entry name" value="Diguanylate cyclase domain protein"/>
    <property type="match status" value="1"/>
</dbReference>
<dbReference type="Proteomes" id="UP000450676">
    <property type="component" value="Unassembled WGS sequence"/>
</dbReference>
<dbReference type="PANTHER" id="PTHR44757:SF2">
    <property type="entry name" value="BIOFILM ARCHITECTURE MAINTENANCE PROTEIN MBAA"/>
    <property type="match status" value="1"/>
</dbReference>
<dbReference type="InterPro" id="IPR035965">
    <property type="entry name" value="PAS-like_dom_sf"/>
</dbReference>
<sequence>MAGGSNWGNAGAAGGAKRKRWLRLLLETYVSLPFFTVLLLGAIWAFTFHFIGIEREAAGKGAADSVRELVDTYEAQVARNLGGIDQSLKVIAYAVERRGAADALAELNQHGLLPSALVYSISIADAQGRVVARNPAARPVSVADQPYFKFHQETPGHSAIAGETLRDAASGDARLHFTRRLDDAAGQFAGVAVMEVDPAYFTSGYERRRQGEQGMLALVGNDGVVRALRVGDKISWGQQLDLRAEVGASLANSWDGVGRYTMARPMHGFALTAVAGLAEHEQLAVFERRRVASLWEAGVASAVVVMLAALLWIWTWQGAMARRRIRHAQETYAAASEGSMDAFFVLRAVRDRRGMVTDFDIAEANGRAEALSGLTRAQLKGMTLCGWLPQVRVSGKFETLAHIAQVGGVYQEEQRNGMPQLHANWLHWQVVGVDGGVVAIVRDISERKLAEERIVHLAHHDSLTGLPNRSLIADRLQQAILHGERNDREVAVAFIDLDSFKLVNDGLGHTAGDQLLTEVASRMVGCVRRHDTVGRFGGDEFVLVLPEQRDSEGALMLLLEKVREAVIRPVVLGGQPVQVSCSIGVAMYPRDGCDADTLLMNADAAMYRAKDTGKNNVQFYTMEMNASLEEKLELMDGLRTALAEEQFRIYYQPKVSLDTGMVFGVEALLRWQHPVRGMMAPDQFIPLAEESGAIVSIGEWVLLTACRQARAWQLGGLAPVTISVNVSARQFDDARLVMRVQRALELSGLAPQWLELEVTESLIMRDLQQAIAKMRELKAMGISLSIDDFGTGYSSLAALKSFPISSLKIDKSFIRDLDVSSDDQAIARAIISLSHQLQLRVIAEGVETVQQRSFLQDSGCDDMQGYLFSRPVMPEQIQGMLEAQGEALST</sequence>
<dbReference type="CDD" id="cd01949">
    <property type="entry name" value="GGDEF"/>
    <property type="match status" value="1"/>
</dbReference>
<dbReference type="InterPro" id="IPR052155">
    <property type="entry name" value="Biofilm_reg_signaling"/>
</dbReference>
<dbReference type="FunFam" id="3.20.20.450:FF:000001">
    <property type="entry name" value="Cyclic di-GMP phosphodiesterase yahA"/>
    <property type="match status" value="1"/>
</dbReference>
<evidence type="ECO:0000259" key="4">
    <source>
        <dbReference type="PROSITE" id="PS50887"/>
    </source>
</evidence>
<dbReference type="InterPro" id="IPR000160">
    <property type="entry name" value="GGDEF_dom"/>
</dbReference>
<evidence type="ECO:0000256" key="1">
    <source>
        <dbReference type="ARBA" id="ARBA00051114"/>
    </source>
</evidence>
<dbReference type="PROSITE" id="PS50883">
    <property type="entry name" value="EAL"/>
    <property type="match status" value="1"/>
</dbReference>
<feature type="transmembrane region" description="Helical" evidence="2">
    <location>
        <begin position="29"/>
        <end position="51"/>
    </location>
</feature>
<protein>
    <submittedName>
        <fullName evidence="5">EAL domain-containing protein</fullName>
    </submittedName>
</protein>
<feature type="domain" description="EAL" evidence="3">
    <location>
        <begin position="631"/>
        <end position="885"/>
    </location>
</feature>
<comment type="caution">
    <text evidence="5">The sequence shown here is derived from an EMBL/GenBank/DDBJ whole genome shotgun (WGS) entry which is preliminary data.</text>
</comment>
<dbReference type="Gene3D" id="3.30.70.270">
    <property type="match status" value="1"/>
</dbReference>
<dbReference type="Pfam" id="PF00990">
    <property type="entry name" value="GGDEF"/>
    <property type="match status" value="1"/>
</dbReference>
<dbReference type="PANTHER" id="PTHR44757">
    <property type="entry name" value="DIGUANYLATE CYCLASE DGCP"/>
    <property type="match status" value="1"/>
</dbReference>
<dbReference type="InterPro" id="IPR029787">
    <property type="entry name" value="Nucleotide_cyclase"/>
</dbReference>
<dbReference type="SUPFAM" id="SSF55073">
    <property type="entry name" value="Nucleotide cyclase"/>
    <property type="match status" value="1"/>
</dbReference>
<gene>
    <name evidence="5" type="ORF">GTP77_17980</name>
</gene>
<evidence type="ECO:0000313" key="6">
    <source>
        <dbReference type="Proteomes" id="UP000450676"/>
    </source>
</evidence>
<name>A0A7X4HDF4_9BURK</name>
<feature type="transmembrane region" description="Helical" evidence="2">
    <location>
        <begin position="294"/>
        <end position="316"/>
    </location>
</feature>
<dbReference type="CDD" id="cd01948">
    <property type="entry name" value="EAL"/>
    <property type="match status" value="1"/>
</dbReference>
<organism evidence="5 6">
    <name type="scientific">Pseudoduganella aquatica</name>
    <dbReference type="NCBI Taxonomy" id="2660641"/>
    <lineage>
        <taxon>Bacteria</taxon>
        <taxon>Pseudomonadati</taxon>
        <taxon>Pseudomonadota</taxon>
        <taxon>Betaproteobacteria</taxon>
        <taxon>Burkholderiales</taxon>
        <taxon>Oxalobacteraceae</taxon>
        <taxon>Telluria group</taxon>
        <taxon>Pseudoduganella</taxon>
    </lineage>
</organism>
<dbReference type="SUPFAM" id="SSF141868">
    <property type="entry name" value="EAL domain-like"/>
    <property type="match status" value="1"/>
</dbReference>
<evidence type="ECO:0000313" key="5">
    <source>
        <dbReference type="EMBL" id="MYN09216.1"/>
    </source>
</evidence>
<evidence type="ECO:0000259" key="3">
    <source>
        <dbReference type="PROSITE" id="PS50883"/>
    </source>
</evidence>
<dbReference type="EMBL" id="WWCU01000021">
    <property type="protein sequence ID" value="MYN09216.1"/>
    <property type="molecule type" value="Genomic_DNA"/>
</dbReference>
<accession>A0A7X4HDF4</accession>
<dbReference type="SMART" id="SM00052">
    <property type="entry name" value="EAL"/>
    <property type="match status" value="1"/>
</dbReference>
<keyword evidence="2" id="KW-0472">Membrane</keyword>
<dbReference type="InterPro" id="IPR035919">
    <property type="entry name" value="EAL_sf"/>
</dbReference>